<evidence type="ECO:0000313" key="2">
    <source>
        <dbReference type="EMBL" id="UOB16597.1"/>
    </source>
</evidence>
<accession>A0A9E6ZWQ6</accession>
<feature type="transmembrane region" description="Helical" evidence="1">
    <location>
        <begin position="69"/>
        <end position="90"/>
    </location>
</feature>
<evidence type="ECO:0000256" key="1">
    <source>
        <dbReference type="SAM" id="Phobius"/>
    </source>
</evidence>
<reference evidence="2" key="1">
    <citation type="submission" date="2022-03" db="EMBL/GenBank/DDBJ databases">
        <title>Description of Abyssus ytuae gen. nov., sp. nov., a novel member of the family Flavobacteriaceae isolated from the sediment of Mariana Trench.</title>
        <authorList>
            <person name="Zhang J."/>
            <person name="Xu X."/>
        </authorList>
    </citation>
    <scope>NUCLEOTIDE SEQUENCE</scope>
    <source>
        <strain evidence="2">MT3330</strain>
    </source>
</reference>
<keyword evidence="3" id="KW-1185">Reference proteome</keyword>
<name>A0A9E6ZWQ6_9FLAO</name>
<sequence length="94" mass="10649">MLTVSFSANFIDYHYHFIGNVSGYSILTCIAMLSIDYYNFYQKACLIALLGMNILGLICHFTNTNYSYWYEVIIIACVIVASLIKLGNLADELD</sequence>
<keyword evidence="1" id="KW-1133">Transmembrane helix</keyword>
<evidence type="ECO:0000313" key="3">
    <source>
        <dbReference type="Proteomes" id="UP000831290"/>
    </source>
</evidence>
<dbReference type="KEGG" id="fbm:MQE35_12730"/>
<keyword evidence="1" id="KW-0812">Transmembrane</keyword>
<gene>
    <name evidence="2" type="ORF">MQE35_12730</name>
</gene>
<dbReference type="RefSeq" id="WP_255841812.1">
    <property type="nucleotide sequence ID" value="NZ_CP094358.1"/>
</dbReference>
<keyword evidence="1" id="KW-0472">Membrane</keyword>
<protein>
    <submittedName>
        <fullName evidence="2">Uncharacterized protein</fullName>
    </submittedName>
</protein>
<dbReference type="EMBL" id="CP094358">
    <property type="protein sequence ID" value="UOB16597.1"/>
    <property type="molecule type" value="Genomic_DNA"/>
</dbReference>
<feature type="transmembrane region" description="Helical" evidence="1">
    <location>
        <begin position="13"/>
        <end position="33"/>
    </location>
</feature>
<dbReference type="AlphaFoldDB" id="A0A9E6ZWQ6"/>
<organism evidence="2 3">
    <name type="scientific">Abyssalbus ytuae</name>
    <dbReference type="NCBI Taxonomy" id="2926907"/>
    <lineage>
        <taxon>Bacteria</taxon>
        <taxon>Pseudomonadati</taxon>
        <taxon>Bacteroidota</taxon>
        <taxon>Flavobacteriia</taxon>
        <taxon>Flavobacteriales</taxon>
        <taxon>Flavobacteriaceae</taxon>
        <taxon>Abyssalbus</taxon>
    </lineage>
</organism>
<dbReference type="Proteomes" id="UP000831290">
    <property type="component" value="Chromosome"/>
</dbReference>
<proteinExistence type="predicted"/>
<feature type="transmembrane region" description="Helical" evidence="1">
    <location>
        <begin position="45"/>
        <end position="63"/>
    </location>
</feature>